<sequence>MKMTAKHRAGTNSAVGILACGIANEAHHGRHDTAADNGHDDERGAIFGVLPQIFDPQGKDGGVLNRHKCATQRQRQQAKMATAEGGDQTQNHGEQRVGWRALYAGRSG</sequence>
<keyword evidence="3" id="KW-1185">Reference proteome</keyword>
<dbReference type="PROSITE" id="PS51257">
    <property type="entry name" value="PROKAR_LIPOPROTEIN"/>
    <property type="match status" value="1"/>
</dbReference>
<name>A0A485ATP3_KLUCR</name>
<evidence type="ECO:0000313" key="3">
    <source>
        <dbReference type="Proteomes" id="UP000401081"/>
    </source>
</evidence>
<protein>
    <submittedName>
        <fullName evidence="2">Uncharacterized protein</fullName>
    </submittedName>
</protein>
<dbReference type="EMBL" id="CAADJD010000018">
    <property type="protein sequence ID" value="VFS63333.1"/>
    <property type="molecule type" value="Genomic_DNA"/>
</dbReference>
<evidence type="ECO:0000256" key="1">
    <source>
        <dbReference type="SAM" id="MobiDB-lite"/>
    </source>
</evidence>
<dbReference type="AlphaFoldDB" id="A0A485ATP3"/>
<feature type="region of interest" description="Disordered" evidence="1">
    <location>
        <begin position="76"/>
        <end position="108"/>
    </location>
</feature>
<proteinExistence type="predicted"/>
<evidence type="ECO:0000313" key="2">
    <source>
        <dbReference type="EMBL" id="VFS63333.1"/>
    </source>
</evidence>
<organism evidence="2 3">
    <name type="scientific">Kluyvera cryocrescens</name>
    <name type="common">Kluyvera citrophila</name>
    <dbReference type="NCBI Taxonomy" id="580"/>
    <lineage>
        <taxon>Bacteria</taxon>
        <taxon>Pseudomonadati</taxon>
        <taxon>Pseudomonadota</taxon>
        <taxon>Gammaproteobacteria</taxon>
        <taxon>Enterobacterales</taxon>
        <taxon>Enterobacteriaceae</taxon>
        <taxon>Kluyvera</taxon>
    </lineage>
</organism>
<reference evidence="2 3" key="1">
    <citation type="submission" date="2019-03" db="EMBL/GenBank/DDBJ databases">
        <authorList>
            <consortium name="Pathogen Informatics"/>
        </authorList>
    </citation>
    <scope>NUCLEOTIDE SEQUENCE [LARGE SCALE GENOMIC DNA]</scope>
    <source>
        <strain evidence="2 3">NCTC12993</strain>
    </source>
</reference>
<dbReference type="Proteomes" id="UP000401081">
    <property type="component" value="Unassembled WGS sequence"/>
</dbReference>
<gene>
    <name evidence="2" type="ORF">NCTC12993_02591</name>
</gene>
<accession>A0A485ATP3</accession>